<protein>
    <submittedName>
        <fullName evidence="4">IS21 family transposase</fullName>
    </submittedName>
</protein>
<feature type="domain" description="Integrase catalytic" evidence="3">
    <location>
        <begin position="136"/>
        <end position="325"/>
    </location>
</feature>
<name>A0A524RRP5_9CHRO</name>
<evidence type="ECO:0000313" key="5">
    <source>
        <dbReference type="Proteomes" id="UP000317990"/>
    </source>
</evidence>
<evidence type="ECO:0000256" key="2">
    <source>
        <dbReference type="SAM" id="MobiDB-lite"/>
    </source>
</evidence>
<evidence type="ECO:0000259" key="3">
    <source>
        <dbReference type="PROSITE" id="PS50994"/>
    </source>
</evidence>
<comment type="similarity">
    <text evidence="1">Belongs to the transposase IS21/IS408/IS1162 family.</text>
</comment>
<dbReference type="PANTHER" id="PTHR35004">
    <property type="entry name" value="TRANSPOSASE RV3428C-RELATED"/>
    <property type="match status" value="1"/>
</dbReference>
<dbReference type="GO" id="GO:0015074">
    <property type="term" value="P:DNA integration"/>
    <property type="evidence" value="ECO:0007669"/>
    <property type="project" value="InterPro"/>
</dbReference>
<dbReference type="EMBL" id="SRMO01000022">
    <property type="protein sequence ID" value="TGG96297.1"/>
    <property type="molecule type" value="Genomic_DNA"/>
</dbReference>
<gene>
    <name evidence="4" type="ORF">ERJ67_00995</name>
</gene>
<reference evidence="4 5" key="1">
    <citation type="journal article" date="2019" name="mSystems">
        <title>Life at home and on the roam: Genomic adaptions reflect the dual lifestyle of an intracellular, facultative symbiont.</title>
        <authorList>
            <person name="Burgsdorf I."/>
        </authorList>
    </citation>
    <scope>NUCLEOTIDE SEQUENCE [LARGE SCALE GENOMIC DNA]</scope>
    <source>
        <strain evidence="4">277cV</strain>
    </source>
</reference>
<dbReference type="SUPFAM" id="SSF53098">
    <property type="entry name" value="Ribonuclease H-like"/>
    <property type="match status" value="1"/>
</dbReference>
<dbReference type="AlphaFoldDB" id="A0A524RRP5"/>
<dbReference type="PROSITE" id="PS50994">
    <property type="entry name" value="INTEGRASE"/>
    <property type="match status" value="1"/>
</dbReference>
<comment type="caution">
    <text evidence="4">The sequence shown here is derived from an EMBL/GenBank/DDBJ whole genome shotgun (WGS) entry which is preliminary data.</text>
</comment>
<evidence type="ECO:0000256" key="1">
    <source>
        <dbReference type="ARBA" id="ARBA00009277"/>
    </source>
</evidence>
<dbReference type="InterPro" id="IPR054353">
    <property type="entry name" value="IstA-like_C"/>
</dbReference>
<dbReference type="PANTHER" id="PTHR35004:SF7">
    <property type="entry name" value="INTEGRASE PROTEIN"/>
    <property type="match status" value="1"/>
</dbReference>
<dbReference type="Proteomes" id="UP000317990">
    <property type="component" value="Unassembled WGS sequence"/>
</dbReference>
<dbReference type="NCBIfam" id="NF033546">
    <property type="entry name" value="transpos_IS21"/>
    <property type="match status" value="1"/>
</dbReference>
<dbReference type="InterPro" id="IPR036397">
    <property type="entry name" value="RNaseH_sf"/>
</dbReference>
<dbReference type="Gene3D" id="3.30.420.10">
    <property type="entry name" value="Ribonuclease H-like superfamily/Ribonuclease H"/>
    <property type="match status" value="1"/>
</dbReference>
<dbReference type="GO" id="GO:0003676">
    <property type="term" value="F:nucleic acid binding"/>
    <property type="evidence" value="ECO:0007669"/>
    <property type="project" value="InterPro"/>
</dbReference>
<proteinExistence type="inferred from homology"/>
<accession>A0A524RRP5</accession>
<dbReference type="Pfam" id="PF22483">
    <property type="entry name" value="Mu-transpos_C_2"/>
    <property type="match status" value="1"/>
</dbReference>
<organism evidence="4 5">
    <name type="scientific">Aphanocapsa feldmannii 277cV</name>
    <dbReference type="NCBI Taxonomy" id="2507553"/>
    <lineage>
        <taxon>Bacteria</taxon>
        <taxon>Bacillati</taxon>
        <taxon>Cyanobacteriota</taxon>
        <taxon>Cyanophyceae</taxon>
        <taxon>Oscillatoriophycideae</taxon>
        <taxon>Chroococcales</taxon>
        <taxon>Microcystaceae</taxon>
        <taxon>Aphanocapsa</taxon>
    </lineage>
</organism>
<dbReference type="InterPro" id="IPR001584">
    <property type="entry name" value="Integrase_cat-core"/>
</dbReference>
<sequence length="505" mass="57716">MRDYLAPGGVRLITDRQVVLMRQKLMEGKSQQAAAAASGMSERSVRTWRKGPLPSEKKVRRRKSTRPDPFAGVWEQEIEPLLRADVEGILAAPTILEWLDERHPGSFGRSHLRTLQRRMRDWRALNGPDREVYFEQEHPPGREAQMDFTHCGELGVTIGGEPFEHLMFQFVLSHSGWRYAEVAFGETFSALVSGLQGALWELGGVPEVVRTDNLSAATHELKDSRGRTFNERYRAILDHYGLRATRTNPRSSHENGVAEQGHRRLKDSIAQALVLRGSSDFESVEQYTKFVRNIVDRRNRLVREKVATEHTHLRALPPAPVPEYVSYRSRVRKWSTIRVNSRTYSVPSRLIGVEVDVRLYTDHVDVYYKGHLVESMERIRGKGEARIDYRHIIGSLVRKPGAFARYRFREQMYPSHTFRLAYDAMRGWKGERADVDYVRILHLAATTMECEVERALKRLLASSVRFDYAVVKRLSAPASPEIPAVELSGEVDLGVYDRLLAGGAR</sequence>
<evidence type="ECO:0000313" key="4">
    <source>
        <dbReference type="EMBL" id="TGG96297.1"/>
    </source>
</evidence>
<feature type="region of interest" description="Disordered" evidence="2">
    <location>
        <begin position="32"/>
        <end position="68"/>
    </location>
</feature>
<dbReference type="InterPro" id="IPR012337">
    <property type="entry name" value="RNaseH-like_sf"/>
</dbReference>